<dbReference type="CDD" id="cd01644">
    <property type="entry name" value="RT_pepA17"/>
    <property type="match status" value="1"/>
</dbReference>
<gene>
    <name evidence="2" type="primary">106083237</name>
</gene>
<evidence type="ECO:0000259" key="1">
    <source>
        <dbReference type="Pfam" id="PF00078"/>
    </source>
</evidence>
<dbReference type="VEuPathDB" id="VectorBase:SCAU003450"/>
<dbReference type="AlphaFoldDB" id="A0A1I8NZF9"/>
<dbReference type="InterPro" id="IPR043502">
    <property type="entry name" value="DNA/RNA_pol_sf"/>
</dbReference>
<dbReference type="EnsemblMetazoa" id="SCAU003450-RA">
    <property type="protein sequence ID" value="SCAU003450-PA"/>
    <property type="gene ID" value="SCAU003450"/>
</dbReference>
<proteinExistence type="predicted"/>
<dbReference type="InterPro" id="IPR008042">
    <property type="entry name" value="Retrotrans_Pao"/>
</dbReference>
<evidence type="ECO:0000313" key="2">
    <source>
        <dbReference type="EnsemblMetazoa" id="SCAU003450-PA"/>
    </source>
</evidence>
<accession>A0A1I8NZF9</accession>
<keyword evidence="3" id="KW-1185">Reference proteome</keyword>
<dbReference type="STRING" id="35570.A0A1I8NZF9"/>
<dbReference type="Proteomes" id="UP000095300">
    <property type="component" value="Unassembled WGS sequence"/>
</dbReference>
<feature type="domain" description="Reverse transcriptase" evidence="1">
    <location>
        <begin position="77"/>
        <end position="191"/>
    </location>
</feature>
<sequence length="389" mass="44443">MEPTVSTEICLRSKYLSFYLPHHAVVKPERTTTKVRVVFNASKKTSTGCSLNDILHTGPILQNDLMNVILRWRFFRYVFNGDIQKMYRQIYVHPEDREFQRILFRNSSTGKITDFRLKTVTFGVNCAPYLAIRTLVQLSEDGRSSHPVASSILKHQIYVDDILSGSHSLSETESYLLELIDLLNSAGFPLKKLTANHPQILKQMPPEDLLNEDFLKLEDTSETKTLGIRWNAMADNFYYSVSNIEFPDNPLTKRKILSIVAKIFDPAGWLAPIVVVAKVLLQQLWIDGTDWDEEVKPHSLEKWHYFISNFSEIESIKIPRWIHYSPEKLIQIHGFCDASEKAYCACIYICTISNGEIRTSNLLASKSKVAPLKTVSLPRLELCGATLLS</sequence>
<evidence type="ECO:0000313" key="3">
    <source>
        <dbReference type="Proteomes" id="UP000095300"/>
    </source>
</evidence>
<reference evidence="2" key="1">
    <citation type="submission" date="2020-05" db="UniProtKB">
        <authorList>
            <consortium name="EnsemblMetazoa"/>
        </authorList>
    </citation>
    <scope>IDENTIFICATION</scope>
    <source>
        <strain evidence="2">USDA</strain>
    </source>
</reference>
<dbReference type="OrthoDB" id="8045273at2759"/>
<dbReference type="Gene3D" id="3.10.10.10">
    <property type="entry name" value="HIV Type 1 Reverse Transcriptase, subunit A, domain 1"/>
    <property type="match status" value="1"/>
</dbReference>
<name>A0A1I8NZF9_STOCA</name>
<dbReference type="InterPro" id="IPR000477">
    <property type="entry name" value="RT_dom"/>
</dbReference>
<dbReference type="SUPFAM" id="SSF56672">
    <property type="entry name" value="DNA/RNA polymerases"/>
    <property type="match status" value="1"/>
</dbReference>
<dbReference type="Pfam" id="PF05380">
    <property type="entry name" value="Peptidase_A17"/>
    <property type="match status" value="1"/>
</dbReference>
<protein>
    <recommendedName>
        <fullName evidence="1">Reverse transcriptase domain-containing protein</fullName>
    </recommendedName>
</protein>
<organism evidence="2 3">
    <name type="scientific">Stomoxys calcitrans</name>
    <name type="common">Stable fly</name>
    <name type="synonym">Conops calcitrans</name>
    <dbReference type="NCBI Taxonomy" id="35570"/>
    <lineage>
        <taxon>Eukaryota</taxon>
        <taxon>Metazoa</taxon>
        <taxon>Ecdysozoa</taxon>
        <taxon>Arthropoda</taxon>
        <taxon>Hexapoda</taxon>
        <taxon>Insecta</taxon>
        <taxon>Pterygota</taxon>
        <taxon>Neoptera</taxon>
        <taxon>Endopterygota</taxon>
        <taxon>Diptera</taxon>
        <taxon>Brachycera</taxon>
        <taxon>Muscomorpha</taxon>
        <taxon>Muscoidea</taxon>
        <taxon>Muscidae</taxon>
        <taxon>Stomoxys</taxon>
    </lineage>
</organism>
<dbReference type="PANTHER" id="PTHR47331">
    <property type="entry name" value="PHD-TYPE DOMAIN-CONTAINING PROTEIN"/>
    <property type="match status" value="1"/>
</dbReference>
<dbReference type="Gene3D" id="3.30.70.270">
    <property type="match status" value="1"/>
</dbReference>
<dbReference type="InterPro" id="IPR043128">
    <property type="entry name" value="Rev_trsase/Diguanyl_cyclase"/>
</dbReference>
<dbReference type="GO" id="GO:0071897">
    <property type="term" value="P:DNA biosynthetic process"/>
    <property type="evidence" value="ECO:0007669"/>
    <property type="project" value="UniProtKB-ARBA"/>
</dbReference>
<dbReference type="Pfam" id="PF00078">
    <property type="entry name" value="RVT_1"/>
    <property type="match status" value="1"/>
</dbReference>